<proteinExistence type="predicted"/>
<evidence type="ECO:0000313" key="2">
    <source>
        <dbReference type="EMBL" id="SNQ46298.1"/>
    </source>
</evidence>
<keyword evidence="1" id="KW-1133">Transmembrane helix</keyword>
<name>A0A2I2KKV3_9ACTN</name>
<dbReference type="RefSeq" id="WP_165818235.1">
    <property type="nucleotide sequence ID" value="NZ_FZMO01000039.1"/>
</dbReference>
<evidence type="ECO:0000256" key="1">
    <source>
        <dbReference type="SAM" id="Phobius"/>
    </source>
</evidence>
<feature type="transmembrane region" description="Helical" evidence="1">
    <location>
        <begin position="153"/>
        <end position="172"/>
    </location>
</feature>
<keyword evidence="1" id="KW-0472">Membrane</keyword>
<reference evidence="2 3" key="1">
    <citation type="submission" date="2017-06" db="EMBL/GenBank/DDBJ databases">
        <authorList>
            <person name="Kim H.J."/>
            <person name="Triplett B.A."/>
        </authorList>
    </citation>
    <scope>NUCLEOTIDE SEQUENCE [LARGE SCALE GENOMIC DNA]</scope>
    <source>
        <strain evidence="2">FRACA_ARgP5</strain>
    </source>
</reference>
<organism evidence="2 3">
    <name type="scientific">Frankia canadensis</name>
    <dbReference type="NCBI Taxonomy" id="1836972"/>
    <lineage>
        <taxon>Bacteria</taxon>
        <taxon>Bacillati</taxon>
        <taxon>Actinomycetota</taxon>
        <taxon>Actinomycetes</taxon>
        <taxon>Frankiales</taxon>
        <taxon>Frankiaceae</taxon>
        <taxon>Frankia</taxon>
    </lineage>
</organism>
<accession>A0A2I2KKV3</accession>
<dbReference type="AlphaFoldDB" id="A0A2I2KKV3"/>
<keyword evidence="1" id="KW-0812">Transmembrane</keyword>
<sequence>MVLTAGLIAAQDPRHEPLANIVSDVLVTVAVFWLAHGYAHALGRPLEPAMIDTGTSLSAAGSSAPASSAPGSASRTRPARWSGFETARTALMANWPLARACLLPVLALVLARLAGASVDNAQEASLWTCVVLLTLWGYRAGHAAGLTRWRLARYTTGSALLGIILILLEVAIH</sequence>
<protein>
    <submittedName>
        <fullName evidence="2">Uncharacterized protein</fullName>
    </submittedName>
</protein>
<dbReference type="Proteomes" id="UP000234331">
    <property type="component" value="Unassembled WGS sequence"/>
</dbReference>
<feature type="transmembrane region" description="Helical" evidence="1">
    <location>
        <begin position="124"/>
        <end position="141"/>
    </location>
</feature>
<dbReference type="EMBL" id="FZMO01000039">
    <property type="protein sequence ID" value="SNQ46298.1"/>
    <property type="molecule type" value="Genomic_DNA"/>
</dbReference>
<gene>
    <name evidence="2" type="ORF">FRACA_1330017</name>
</gene>
<evidence type="ECO:0000313" key="3">
    <source>
        <dbReference type="Proteomes" id="UP000234331"/>
    </source>
</evidence>
<feature type="transmembrane region" description="Helical" evidence="1">
    <location>
        <begin position="97"/>
        <end position="118"/>
    </location>
</feature>
<keyword evidence="3" id="KW-1185">Reference proteome</keyword>